<dbReference type="Gene3D" id="4.10.110.10">
    <property type="entry name" value="Spasmolytic Protein, domain 1"/>
    <property type="match status" value="1"/>
</dbReference>
<feature type="non-terminal residue" evidence="25">
    <location>
        <position position="1"/>
    </location>
</feature>
<dbReference type="Pfam" id="PF00100">
    <property type="entry name" value="Zona_pellucida"/>
    <property type="match status" value="4"/>
</dbReference>
<dbReference type="Proteomes" id="UP000886611">
    <property type="component" value="Unassembled WGS sequence"/>
</dbReference>
<proteinExistence type="inferred from homology"/>
<dbReference type="Pfam" id="PF23344">
    <property type="entry name" value="ZP-N"/>
    <property type="match status" value="3"/>
</dbReference>
<dbReference type="GO" id="GO:0007338">
    <property type="term" value="P:single fertilization"/>
    <property type="evidence" value="ECO:0007669"/>
    <property type="project" value="UniProtKB-KW"/>
</dbReference>
<dbReference type="PANTHER" id="PTHR23343:SF31">
    <property type="entry name" value="ZONA PELLUCIDA SPERM-BINDING PROTEIN 4"/>
    <property type="match status" value="1"/>
</dbReference>
<dbReference type="InterPro" id="IPR017977">
    <property type="entry name" value="ZP_dom_CS"/>
</dbReference>
<evidence type="ECO:0000256" key="12">
    <source>
        <dbReference type="ARBA" id="ARBA00023157"/>
    </source>
</evidence>
<evidence type="ECO:0000256" key="1">
    <source>
        <dbReference type="ARBA" id="ARBA00004251"/>
    </source>
</evidence>
<evidence type="ECO:0000256" key="6">
    <source>
        <dbReference type="ARBA" id="ARBA00022530"/>
    </source>
</evidence>
<comment type="similarity">
    <text evidence="2">Belongs to the ZP domain family. ZPC subfamily.</text>
</comment>
<dbReference type="InterPro" id="IPR000519">
    <property type="entry name" value="P_trefoil_dom"/>
</dbReference>
<protein>
    <recommendedName>
        <fullName evidence="3">Zona pellucida sperm-binding protein 3</fullName>
    </recommendedName>
    <alternativeName>
        <fullName evidence="16">Zona pellucida glycoprotein 3</fullName>
    </alternativeName>
    <alternativeName>
        <fullName evidence="20">Zona pellucida glycoprotein 4</fullName>
    </alternativeName>
    <alternativeName>
        <fullName evidence="19">Zona pellucida protein B</fullName>
    </alternativeName>
    <alternativeName>
        <fullName evidence="18">Zona pellucida sperm-binding protein 4</fullName>
    </alternativeName>
</protein>
<dbReference type="InterPro" id="IPR001507">
    <property type="entry name" value="ZP_dom"/>
</dbReference>
<feature type="non-terminal residue" evidence="25">
    <location>
        <position position="1171"/>
    </location>
</feature>
<keyword evidence="6" id="KW-0272">Extracellular matrix</keyword>
<evidence type="ECO:0000256" key="18">
    <source>
        <dbReference type="ARBA" id="ARBA00040238"/>
    </source>
</evidence>
<evidence type="ECO:0000256" key="5">
    <source>
        <dbReference type="ARBA" id="ARBA00022525"/>
    </source>
</evidence>
<dbReference type="PROSITE" id="PS00682">
    <property type="entry name" value="ZP_1"/>
    <property type="match status" value="1"/>
</dbReference>
<feature type="domain" description="ZP" evidence="23">
    <location>
        <begin position="701"/>
        <end position="991"/>
    </location>
</feature>
<dbReference type="PROSITE" id="PS51448">
    <property type="entry name" value="P_TREFOIL_2"/>
    <property type="match status" value="2"/>
</dbReference>
<dbReference type="CDD" id="cd00111">
    <property type="entry name" value="Trefoil"/>
    <property type="match status" value="2"/>
</dbReference>
<evidence type="ECO:0000313" key="26">
    <source>
        <dbReference type="Proteomes" id="UP000886611"/>
    </source>
</evidence>
<evidence type="ECO:0000256" key="14">
    <source>
        <dbReference type="ARBA" id="ARBA00023279"/>
    </source>
</evidence>
<keyword evidence="10 22" id="KW-1133">Transmembrane helix</keyword>
<dbReference type="SMART" id="SM00241">
    <property type="entry name" value="ZP"/>
    <property type="match status" value="4"/>
</dbReference>
<evidence type="ECO:0000256" key="11">
    <source>
        <dbReference type="ARBA" id="ARBA00023136"/>
    </source>
</evidence>
<evidence type="ECO:0000313" key="25">
    <source>
        <dbReference type="EMBL" id="KAG2466056.1"/>
    </source>
</evidence>
<keyword evidence="9" id="KW-0732">Signal</keyword>
<dbReference type="InterPro" id="IPR042235">
    <property type="entry name" value="ZP-C_dom"/>
</dbReference>
<evidence type="ECO:0000256" key="7">
    <source>
        <dbReference type="ARBA" id="ARBA00022685"/>
    </source>
</evidence>
<dbReference type="InterPro" id="IPR044913">
    <property type="entry name" value="P_trefoil_dom_sf"/>
</dbReference>
<feature type="domain" description="ZP" evidence="23">
    <location>
        <begin position="413"/>
        <end position="672"/>
    </location>
</feature>
<feature type="domain" description="P-type" evidence="24">
    <location>
        <begin position="653"/>
        <end position="696"/>
    </location>
</feature>
<feature type="disulfide bond" evidence="21">
    <location>
        <begin position="2"/>
        <end position="28"/>
    </location>
</feature>
<keyword evidence="12 21" id="KW-1015">Disulfide bond</keyword>
<evidence type="ECO:0000256" key="16">
    <source>
        <dbReference type="ARBA" id="ARBA00030824"/>
    </source>
</evidence>
<keyword evidence="4" id="KW-1003">Cell membrane</keyword>
<dbReference type="SUPFAM" id="SSF57492">
    <property type="entry name" value="Trefoil"/>
    <property type="match status" value="2"/>
</dbReference>
<evidence type="ECO:0000256" key="21">
    <source>
        <dbReference type="PROSITE-ProRule" id="PRU00779"/>
    </source>
</evidence>
<evidence type="ECO:0000259" key="23">
    <source>
        <dbReference type="PROSITE" id="PS51034"/>
    </source>
</evidence>
<dbReference type="AlphaFoldDB" id="A0A8X7XD89"/>
<keyword evidence="14" id="KW-0278">Fertilization</keyword>
<keyword evidence="26" id="KW-1185">Reference proteome</keyword>
<evidence type="ECO:0000256" key="9">
    <source>
        <dbReference type="ARBA" id="ARBA00022729"/>
    </source>
</evidence>
<comment type="caution">
    <text evidence="21">Lacks conserved residue(s) required for the propagation of feature annotation.</text>
</comment>
<feature type="transmembrane region" description="Helical" evidence="22">
    <location>
        <begin position="1140"/>
        <end position="1160"/>
    </location>
</feature>
<feature type="domain" description="ZP" evidence="23">
    <location>
        <begin position="47"/>
        <end position="344"/>
    </location>
</feature>
<dbReference type="InterPro" id="IPR051148">
    <property type="entry name" value="Zona_Pellucida_Domain_gp"/>
</dbReference>
<keyword evidence="13" id="KW-0325">Glycoprotein</keyword>
<evidence type="ECO:0000256" key="19">
    <source>
        <dbReference type="ARBA" id="ARBA00042273"/>
    </source>
</evidence>
<dbReference type="FunFam" id="2.60.40.4100:FF:000002">
    <property type="entry name" value="Zona pellucida sperm-binding protein 3"/>
    <property type="match status" value="2"/>
</dbReference>
<evidence type="ECO:0000256" key="10">
    <source>
        <dbReference type="ARBA" id="ARBA00022989"/>
    </source>
</evidence>
<evidence type="ECO:0000259" key="24">
    <source>
        <dbReference type="PROSITE" id="PS51448"/>
    </source>
</evidence>
<keyword evidence="11 22" id="KW-0472">Membrane</keyword>
<keyword evidence="5" id="KW-0964">Secreted</keyword>
<comment type="subcellular location">
    <subcellularLocation>
        <location evidence="1">Cell membrane</location>
        <topology evidence="1">Single-pass type I membrane protein</topology>
    </subcellularLocation>
    <subcellularLocation>
        <location evidence="15">Zona pellucida</location>
    </subcellularLocation>
</comment>
<dbReference type="PANTHER" id="PTHR23343">
    <property type="entry name" value="ZONA PELLUCIDA SPERM-BINDING PROTEIN"/>
    <property type="match status" value="1"/>
</dbReference>
<dbReference type="EMBL" id="JAATIS010001721">
    <property type="protein sequence ID" value="KAG2466056.1"/>
    <property type="molecule type" value="Genomic_DNA"/>
</dbReference>
<evidence type="ECO:0000256" key="4">
    <source>
        <dbReference type="ARBA" id="ARBA00022475"/>
    </source>
</evidence>
<dbReference type="SMART" id="SM00018">
    <property type="entry name" value="PD"/>
    <property type="match status" value="2"/>
</dbReference>
<keyword evidence="7" id="KW-0165">Cleavage on pair of basic residues</keyword>
<keyword evidence="8 22" id="KW-0812">Transmembrane</keyword>
<evidence type="ECO:0000256" key="20">
    <source>
        <dbReference type="ARBA" id="ARBA00042573"/>
    </source>
</evidence>
<organism evidence="25 26">
    <name type="scientific">Polypterus senegalus</name>
    <name type="common">Senegal bichir</name>
    <dbReference type="NCBI Taxonomy" id="55291"/>
    <lineage>
        <taxon>Eukaryota</taxon>
        <taxon>Metazoa</taxon>
        <taxon>Chordata</taxon>
        <taxon>Craniata</taxon>
        <taxon>Vertebrata</taxon>
        <taxon>Euteleostomi</taxon>
        <taxon>Actinopterygii</taxon>
        <taxon>Polypteriformes</taxon>
        <taxon>Polypteridae</taxon>
        <taxon>Polypterus</taxon>
    </lineage>
</organism>
<dbReference type="GO" id="GO:0005886">
    <property type="term" value="C:plasma membrane"/>
    <property type="evidence" value="ECO:0007669"/>
    <property type="project" value="UniProtKB-SubCell"/>
</dbReference>
<evidence type="ECO:0000256" key="8">
    <source>
        <dbReference type="ARBA" id="ARBA00022692"/>
    </source>
</evidence>
<evidence type="ECO:0000256" key="2">
    <source>
        <dbReference type="ARBA" id="ARBA00006735"/>
    </source>
</evidence>
<dbReference type="GO" id="GO:0035805">
    <property type="term" value="C:egg coat"/>
    <property type="evidence" value="ECO:0007669"/>
    <property type="project" value="UniProtKB-SubCell"/>
</dbReference>
<dbReference type="Gene3D" id="2.60.40.3210">
    <property type="entry name" value="Zona pellucida, ZP-N domain"/>
    <property type="match status" value="4"/>
</dbReference>
<dbReference type="InterPro" id="IPR055355">
    <property type="entry name" value="ZP-C"/>
</dbReference>
<dbReference type="FunFam" id="2.60.40.3210:FF:000001">
    <property type="entry name" value="Zona pellucida sperm-binding protein 3"/>
    <property type="match status" value="1"/>
</dbReference>
<evidence type="ECO:0000256" key="22">
    <source>
        <dbReference type="SAM" id="Phobius"/>
    </source>
</evidence>
<gene>
    <name evidence="25" type="primary">Zp4_19</name>
    <name evidence="25" type="ORF">GTO96_0017354</name>
</gene>
<comment type="function">
    <text evidence="17">Component of the zona pellucida, an extracellular matrix surrounding oocytes which mediates sperm binding, induction of the acrosome reaction and prevents post-fertilization polyspermy. The zona pellucida is composed of 3 to 4 glycoproteins, ZP1, ZP2, ZP3, and ZP4. ZP4 may act as a sperm receptor.</text>
</comment>
<dbReference type="PROSITE" id="PS51034">
    <property type="entry name" value="ZP_2"/>
    <property type="match status" value="3"/>
</dbReference>
<evidence type="ECO:0000256" key="3">
    <source>
        <dbReference type="ARBA" id="ARBA00017980"/>
    </source>
</evidence>
<evidence type="ECO:0000256" key="17">
    <source>
        <dbReference type="ARBA" id="ARBA00037545"/>
    </source>
</evidence>
<evidence type="ECO:0000256" key="13">
    <source>
        <dbReference type="ARBA" id="ARBA00023180"/>
    </source>
</evidence>
<evidence type="ECO:0000256" key="15">
    <source>
        <dbReference type="ARBA" id="ARBA00024183"/>
    </source>
</evidence>
<reference evidence="25 26" key="1">
    <citation type="journal article" date="2021" name="Cell">
        <title>Tracing the genetic footprints of vertebrate landing in non-teleost ray-finned fishes.</title>
        <authorList>
            <person name="Bi X."/>
            <person name="Wang K."/>
            <person name="Yang L."/>
            <person name="Pan H."/>
            <person name="Jiang H."/>
            <person name="Wei Q."/>
            <person name="Fang M."/>
            <person name="Yu H."/>
            <person name="Zhu C."/>
            <person name="Cai Y."/>
            <person name="He Y."/>
            <person name="Gan X."/>
            <person name="Zeng H."/>
            <person name="Yu D."/>
            <person name="Zhu Y."/>
            <person name="Jiang H."/>
            <person name="Qiu Q."/>
            <person name="Yang H."/>
            <person name="Zhang Y.E."/>
            <person name="Wang W."/>
            <person name="Zhu M."/>
            <person name="He S."/>
            <person name="Zhang G."/>
        </authorList>
    </citation>
    <scope>NUCLEOTIDE SEQUENCE [LARGE SCALE GENOMIC DNA]</scope>
    <source>
        <strain evidence="25">Bchr_013</strain>
    </source>
</reference>
<sequence length="1171" mass="125585">MCSCGQQKLPCGGSSSITQADCEASNCCYDSSSSTSPCYYANDVTVQCTLDGQFVVVVSENVTLPSLDLGSIQLVDSSSPSCSPVTSLSSFVMYQFPVSACGSTVQKWKSPAMTLELLQSLPLLSGGNVTYQNTMSAAITVRSGPEGSITRDSVYKLFFQCTYSGSQDVQVEAEVYTVAPPLPVVEQGPFDLELVIATDSSYGSYYVDADYPVTKTLRDPVAVEVHIVNRTDPNLVLTLGDCWVTPGPSASSQPQWSLLVNGDSAVQCTLKGQFVVVSDNVTLPPQDLGSIQLVDSSSPSCSPVTSLSSFVMYQFPVSACGSTVQRSTAFIRVYKDCAALQTLLRFVDFPLCCFKMWCKDKGQIAVVLLLFLFCDAFAQPRFKGRKQIAKHQKPAVVHYVEPRAGAPQTVTAQCTDSEVIVTISPDLLGIQKPVQPSDLSMGGCGVTSPAGAQPFVIEAPLQGCGSTVEMLGALIVYTFSLDYNPSPIDGLPIVRTNPAVVQIECQYNRLHNVSSNALNPTWVPYTSTISAEDVLGFSLVIMSSDWSGPSPSNTFFLGDLINLQASVDSTNHEPLRVFVDRCVATPGSNASAPAYTFIGNNGCFLDSQLTGSNSQFVSPRVAQSVMQFQLDAFRFYGLTTSSVSRRVLKLPADRCAVVDSKKLPCGGSSSITQADCEASNCCYDSSSSTSPCYYANDVTVQCTLDGQFVVVVSENVTLPSLDLGSIQLVDSSSPSCSPVTSLSSFVMYQFPVSACGSTVQLSGGNVTYQNTMSAAITVRSGPEGSITRDSVYKLFFQCTYSGSQDVQVEAEVYTVAPPLPVVEQGPFDLELVIATDSSYGSYYVDADYPVTKTLRDPVAVEVHIVNRTDPNLVLTLGDCWVTPGPSASSQPQWSLLVNGCPYAGDNYLTSLVTVDSTSGVAYPSHYKRFVFEMFAFVDPVARQALAEKMLGALIVYTFSLDYNPSPIDGLPIVRTNPAVVQIECQYNRLHNVSSNALNPTWVPYTSTISAEDVLGFSLVIMSSDWSGPSPFNTFFLGDLVNFQASVDSTNHEPLRVFVDRCVATPGSNASAPAYTFIGNNGCFLDSQVTGSNSQFVSPRVAQSVMQFQLDAFRFYGLTTSSALSPRQDEVSADSQFQDSILGAVVGVLAVSCVAVLFFAYRKAKGSVNTKQ</sequence>
<feature type="domain" description="P-type" evidence="24">
    <location>
        <begin position="1"/>
        <end position="42"/>
    </location>
</feature>
<comment type="caution">
    <text evidence="25">The sequence shown here is derived from an EMBL/GenBank/DDBJ whole genome shotgun (WGS) entry which is preliminary data.</text>
</comment>
<dbReference type="Gene3D" id="2.60.40.4100">
    <property type="entry name" value="Zona pellucida, ZP-C domain"/>
    <property type="match status" value="4"/>
</dbReference>
<name>A0A8X7XD89_POLSE</name>
<accession>A0A8X7XD89</accession>
<dbReference type="Pfam" id="PF00088">
    <property type="entry name" value="Trefoil"/>
    <property type="match status" value="2"/>
</dbReference>
<dbReference type="InterPro" id="IPR055356">
    <property type="entry name" value="ZP-N"/>
</dbReference>